<proteinExistence type="predicted"/>
<feature type="transmembrane region" description="Helical" evidence="1">
    <location>
        <begin position="33"/>
        <end position="56"/>
    </location>
</feature>
<evidence type="ECO:0000313" key="2">
    <source>
        <dbReference type="EMBL" id="MBB3222090.1"/>
    </source>
</evidence>
<dbReference type="GO" id="GO:0016740">
    <property type="term" value="F:transferase activity"/>
    <property type="evidence" value="ECO:0007669"/>
    <property type="project" value="UniProtKB-KW"/>
</dbReference>
<feature type="transmembrane region" description="Helical" evidence="1">
    <location>
        <begin position="77"/>
        <end position="98"/>
    </location>
</feature>
<keyword evidence="4" id="KW-1185">Reference proteome</keyword>
<evidence type="ECO:0000313" key="5">
    <source>
        <dbReference type="Proteomes" id="UP000584325"/>
    </source>
</evidence>
<dbReference type="Proteomes" id="UP000584325">
    <property type="component" value="Unassembled WGS sequence"/>
</dbReference>
<keyword evidence="1" id="KW-0472">Membrane</keyword>
<dbReference type="EMBL" id="CP040017">
    <property type="protein sequence ID" value="QCP12330.1"/>
    <property type="molecule type" value="Genomic_DNA"/>
</dbReference>
<keyword evidence="1" id="KW-0812">Transmembrane</keyword>
<reference evidence="2 5" key="2">
    <citation type="submission" date="2020-08" db="EMBL/GenBank/DDBJ databases">
        <title>Genomic Encyclopedia of Type Strains, Phase III (KMG-III): the genomes of soil and plant-associated and newly described type strains.</title>
        <authorList>
            <person name="Whitman W."/>
        </authorList>
    </citation>
    <scope>NUCLEOTIDE SEQUENCE [LARGE SCALE GENOMIC DNA]</scope>
    <source>
        <strain evidence="2 5">CECT 7753</strain>
    </source>
</reference>
<feature type="transmembrane region" description="Helical" evidence="1">
    <location>
        <begin position="9"/>
        <end position="27"/>
    </location>
</feature>
<name>A0A4P8HUS7_9BURK</name>
<protein>
    <submittedName>
        <fullName evidence="2">Phosphoglycerol transferase MdoB-like AlkP superfamily enzyme</fullName>
    </submittedName>
</protein>
<keyword evidence="2" id="KW-0808">Transferase</keyword>
<evidence type="ECO:0000313" key="3">
    <source>
        <dbReference type="EMBL" id="QCP12330.1"/>
    </source>
</evidence>
<dbReference type="AlphaFoldDB" id="A0A4P8HUS7"/>
<sequence>MLKQDNDRLIVTSIAGLLLLSWLGFFLHRSPRFPGSGLGTIVGLTAALLMLVPLAYTICKRIGFVRVRIGQRISLKSLMTLHVYAGLFGPLLAIIHTGHKFDSWLGVALVTAMLLIVISGYAVRYLSAQVSQEIKDKLILLQTARGDLDNTWGQLESISSAMHIASNAAVAEASGPLVGVPEPPIDTASRVTRIAEAVADLEYAIRLHGLFKNLFGVSLTIHIVLSIAFYVLLVAHVGAAMQYGFRWW</sequence>
<organism evidence="2 5">
    <name type="scientific">Pseudoduganella umbonata</name>
    <dbReference type="NCBI Taxonomy" id="864828"/>
    <lineage>
        <taxon>Bacteria</taxon>
        <taxon>Pseudomonadati</taxon>
        <taxon>Pseudomonadota</taxon>
        <taxon>Betaproteobacteria</taxon>
        <taxon>Burkholderiales</taxon>
        <taxon>Oxalobacteraceae</taxon>
        <taxon>Telluria group</taxon>
        <taxon>Pseudoduganella</taxon>
    </lineage>
</organism>
<keyword evidence="1" id="KW-1133">Transmembrane helix</keyword>
<dbReference type="EMBL" id="JACHXS010000005">
    <property type="protein sequence ID" value="MBB3222090.1"/>
    <property type="molecule type" value="Genomic_DNA"/>
</dbReference>
<dbReference type="Proteomes" id="UP000298763">
    <property type="component" value="Chromosome"/>
</dbReference>
<feature type="transmembrane region" description="Helical" evidence="1">
    <location>
        <begin position="214"/>
        <end position="239"/>
    </location>
</feature>
<dbReference type="RefSeq" id="WP_137315166.1">
    <property type="nucleotide sequence ID" value="NZ_CP040017.1"/>
</dbReference>
<gene>
    <name evidence="3" type="ORF">FCL38_19325</name>
    <name evidence="2" type="ORF">FHS02_002909</name>
</gene>
<accession>A0A4P8HUS7</accession>
<evidence type="ECO:0000313" key="4">
    <source>
        <dbReference type="Proteomes" id="UP000298763"/>
    </source>
</evidence>
<dbReference type="OrthoDB" id="128751at2"/>
<evidence type="ECO:0000256" key="1">
    <source>
        <dbReference type="SAM" id="Phobius"/>
    </source>
</evidence>
<feature type="transmembrane region" description="Helical" evidence="1">
    <location>
        <begin position="104"/>
        <end position="123"/>
    </location>
</feature>
<reference evidence="3 4" key="1">
    <citation type="submission" date="2019-05" db="EMBL/GenBank/DDBJ databases">
        <title>Draft Genome Sequences of Six Type Strains of the Genus Massilia.</title>
        <authorList>
            <person name="Miess H."/>
            <person name="Frediansyhah A."/>
            <person name="Gross H."/>
        </authorList>
    </citation>
    <scope>NUCLEOTIDE SEQUENCE [LARGE SCALE GENOMIC DNA]</scope>
    <source>
        <strain evidence="3 4">DSMZ 26121</strain>
    </source>
</reference>